<dbReference type="Proteomes" id="UP000436088">
    <property type="component" value="Unassembled WGS sequence"/>
</dbReference>
<protein>
    <recommendedName>
        <fullName evidence="1">Protein transport protein SEC23</fullName>
    </recommendedName>
</protein>
<keyword evidence="1" id="KW-0968">Cytoplasmic vesicle</keyword>
<feature type="region of interest" description="Disordered" evidence="2">
    <location>
        <begin position="53"/>
        <end position="76"/>
    </location>
</feature>
<dbReference type="InterPro" id="IPR006900">
    <property type="entry name" value="Sec23/24_helical_dom"/>
</dbReference>
<dbReference type="InterPro" id="IPR036175">
    <property type="entry name" value="Sec23/24_helical_dom_sf"/>
</dbReference>
<dbReference type="GO" id="GO:0005096">
    <property type="term" value="F:GTPase activator activity"/>
    <property type="evidence" value="ECO:0007669"/>
    <property type="project" value="TreeGrafter"/>
</dbReference>
<keyword evidence="1" id="KW-0653">Protein transport</keyword>
<evidence type="ECO:0000259" key="3">
    <source>
        <dbReference type="Pfam" id="PF04810"/>
    </source>
</evidence>
<name>A0A6A3A7A8_HIBSY</name>
<reference evidence="5" key="1">
    <citation type="submission" date="2019-09" db="EMBL/GenBank/DDBJ databases">
        <title>Draft genome information of white flower Hibiscus syriacus.</title>
        <authorList>
            <person name="Kim Y.-M."/>
        </authorList>
    </citation>
    <scope>NUCLEOTIDE SEQUENCE [LARGE SCALE GENOMIC DNA]</scope>
    <source>
        <strain evidence="5">YM2019G1</strain>
    </source>
</reference>
<dbReference type="InterPro" id="IPR036180">
    <property type="entry name" value="Gelsolin-like_dom_sf"/>
</dbReference>
<dbReference type="InterPro" id="IPR037364">
    <property type="entry name" value="Sec23"/>
</dbReference>
<dbReference type="Gene3D" id="3.40.50.410">
    <property type="entry name" value="von Willebrand factor, type A domain"/>
    <property type="match status" value="1"/>
</dbReference>
<dbReference type="SUPFAM" id="SSF82754">
    <property type="entry name" value="C-terminal, gelsolin-like domain of Sec23/24"/>
    <property type="match status" value="1"/>
</dbReference>
<dbReference type="GO" id="GO:0070971">
    <property type="term" value="C:endoplasmic reticulum exit site"/>
    <property type="evidence" value="ECO:0007669"/>
    <property type="project" value="TreeGrafter"/>
</dbReference>
<dbReference type="InterPro" id="IPR036465">
    <property type="entry name" value="vWFA_dom_sf"/>
</dbReference>
<comment type="function">
    <text evidence="1">Component of the coat protein complex II (COPII) which promotes the formation of transport vesicles from the endoplasmic reticulum (ER). The coat has two main functions, the physical deformation of the endoplasmic reticulum membrane into vesicles and the selection of cargo molecules.</text>
</comment>
<dbReference type="Pfam" id="PF04810">
    <property type="entry name" value="zf-Sec23_Sec24"/>
    <property type="match status" value="1"/>
</dbReference>
<comment type="similarity">
    <text evidence="1">Belongs to the SEC23/SEC24 family. SEC23 subfamily.</text>
</comment>
<dbReference type="Gene3D" id="1.20.120.730">
    <property type="entry name" value="Sec23/Sec24 helical domain"/>
    <property type="match status" value="1"/>
</dbReference>
<evidence type="ECO:0000313" key="6">
    <source>
        <dbReference type="Proteomes" id="UP000436088"/>
    </source>
</evidence>
<feature type="domain" description="Sec23/Sec24 helical" evidence="4">
    <location>
        <begin position="450"/>
        <end position="545"/>
    </location>
</feature>
<dbReference type="GO" id="GO:0008270">
    <property type="term" value="F:zinc ion binding"/>
    <property type="evidence" value="ECO:0007669"/>
    <property type="project" value="InterPro"/>
</dbReference>
<sequence length="617" mass="67113">MDPLSSKPDKSLIAPAPPTISPGAPTFPLPNLQQDQVPSSSIKYPTMLSPANGVKTGSSVRHLSTPPAPPVFTSPVRPAAMPFRTSPATPQQIDVSSGSYLPTFSPPYFSNGSVEVLKHKKQANVLSLGFGVLVSPGRETLPGPQVVQRDSHRCLDCGAYSNLYSNILIGSGQWQCVICGNLNGSEGEYIALSKMSHTFSIYRAPCMHLLIRCRTVSVYDFSEESIASADVIPGGSSPNQETLKALIYGTGVNLSPMHASIEVAHLIFSSLRPYKLTVPEASRDRCWVLRLRPNTYGPGSVPYSYTHPNYPHKENSALKWMEHLGREAHQQNTVVDILCAGTCPVRVPVLLPLAKASGGVFVLHDDFSETFGMNLQRASVRAAGSHGLLEIRCSDDILITQVVGPGEEARIDTHETFKNDISLYITRVVTIRLPTVDSVPEFLQSVEDGVAAVLIAKRTLLGAKSYSDAIDMRTTIDERVKDIALKFSSQAPKSKLHWFPKEISLLPEILFHLRRGPLLGNIVGHEDERSVLRNLFLNASLDLSLLMVAPHCLMHQEGGTFEELPAYDLVIQSDTAVVLDHGTDVFIWLGAELAADEARSAAALAACRTLAEELTEL</sequence>
<evidence type="ECO:0000256" key="1">
    <source>
        <dbReference type="RuleBase" id="RU365030"/>
    </source>
</evidence>
<dbReference type="GO" id="GO:0030127">
    <property type="term" value="C:COPII vesicle coat"/>
    <property type="evidence" value="ECO:0007669"/>
    <property type="project" value="InterPro"/>
</dbReference>
<evidence type="ECO:0000313" key="5">
    <source>
        <dbReference type="EMBL" id="KAE8699647.1"/>
    </source>
</evidence>
<keyword evidence="1" id="KW-0256">Endoplasmic reticulum</keyword>
<dbReference type="SUPFAM" id="SSF81995">
    <property type="entry name" value="beta-sandwich domain of Sec23/24"/>
    <property type="match status" value="1"/>
</dbReference>
<dbReference type="GO" id="GO:0016874">
    <property type="term" value="F:ligase activity"/>
    <property type="evidence" value="ECO:0007669"/>
    <property type="project" value="UniProtKB-KW"/>
</dbReference>
<evidence type="ECO:0000256" key="2">
    <source>
        <dbReference type="SAM" id="MobiDB-lite"/>
    </source>
</evidence>
<dbReference type="AlphaFoldDB" id="A0A6A3A7A8"/>
<feature type="region of interest" description="Disordered" evidence="2">
    <location>
        <begin position="1"/>
        <end position="36"/>
    </location>
</feature>
<dbReference type="InterPro" id="IPR006895">
    <property type="entry name" value="Znf_Sec23_Sec24"/>
</dbReference>
<keyword evidence="1" id="KW-0862">Zinc</keyword>
<dbReference type="PANTHER" id="PTHR11141:SF6">
    <property type="entry name" value="PROTEIN TRANSPORT PROTEIN SEC23 A"/>
    <property type="match status" value="1"/>
</dbReference>
<dbReference type="PANTHER" id="PTHR11141">
    <property type="entry name" value="PROTEIN TRANSPORT PROTEIN SEC23"/>
    <property type="match status" value="1"/>
</dbReference>
<dbReference type="SUPFAM" id="SSF82919">
    <property type="entry name" value="Zn-finger domain of Sec23/24"/>
    <property type="match status" value="1"/>
</dbReference>
<keyword evidence="1" id="KW-0931">ER-Golgi transport</keyword>
<keyword evidence="1" id="KW-0479">Metal-binding</keyword>
<evidence type="ECO:0000259" key="4">
    <source>
        <dbReference type="Pfam" id="PF04815"/>
    </source>
</evidence>
<dbReference type="Pfam" id="PF04815">
    <property type="entry name" value="Sec23_helical"/>
    <property type="match status" value="1"/>
</dbReference>
<dbReference type="SUPFAM" id="SSF81811">
    <property type="entry name" value="Helical domain of Sec23/24"/>
    <property type="match status" value="1"/>
</dbReference>
<dbReference type="EMBL" id="VEPZ02001035">
    <property type="protein sequence ID" value="KAE8699647.1"/>
    <property type="molecule type" value="Genomic_DNA"/>
</dbReference>
<feature type="domain" description="Zinc finger Sec23/Sec24-type" evidence="3">
    <location>
        <begin position="153"/>
        <end position="189"/>
    </location>
</feature>
<gene>
    <name evidence="5" type="ORF">F3Y22_tig00110575pilonHSYRG00046</name>
</gene>
<accession>A0A6A3A7A8</accession>
<proteinExistence type="inferred from homology"/>
<keyword evidence="1" id="KW-0963">Cytoplasm</keyword>
<dbReference type="Gene3D" id="2.30.30.380">
    <property type="entry name" value="Zn-finger domain of Sec23/24"/>
    <property type="match status" value="1"/>
</dbReference>
<comment type="subcellular location">
    <subcellularLocation>
        <location evidence="1">Cytoplasmic vesicle</location>
        <location evidence="1">COPII-coated vesicle membrane</location>
        <topology evidence="1">Peripheral membrane protein</topology>
        <orientation evidence="1">Cytoplasmic side</orientation>
    </subcellularLocation>
    <subcellularLocation>
        <location evidence="1">Endoplasmic reticulum membrane</location>
        <topology evidence="1">Peripheral membrane protein</topology>
        <orientation evidence="1">Cytoplasmic side</orientation>
    </subcellularLocation>
</comment>
<comment type="caution">
    <text evidence="5">The sequence shown here is derived from an EMBL/GenBank/DDBJ whole genome shotgun (WGS) entry which is preliminary data.</text>
</comment>
<keyword evidence="1" id="KW-0813">Transport</keyword>
<dbReference type="GO" id="GO:0006886">
    <property type="term" value="P:intracellular protein transport"/>
    <property type="evidence" value="ECO:0007669"/>
    <property type="project" value="InterPro"/>
</dbReference>
<organism evidence="5 6">
    <name type="scientific">Hibiscus syriacus</name>
    <name type="common">Rose of Sharon</name>
    <dbReference type="NCBI Taxonomy" id="106335"/>
    <lineage>
        <taxon>Eukaryota</taxon>
        <taxon>Viridiplantae</taxon>
        <taxon>Streptophyta</taxon>
        <taxon>Embryophyta</taxon>
        <taxon>Tracheophyta</taxon>
        <taxon>Spermatophyta</taxon>
        <taxon>Magnoliopsida</taxon>
        <taxon>eudicotyledons</taxon>
        <taxon>Gunneridae</taxon>
        <taxon>Pentapetalae</taxon>
        <taxon>rosids</taxon>
        <taxon>malvids</taxon>
        <taxon>Malvales</taxon>
        <taxon>Malvaceae</taxon>
        <taxon>Malvoideae</taxon>
        <taxon>Hibiscus</taxon>
    </lineage>
</organism>
<dbReference type="InterPro" id="IPR036174">
    <property type="entry name" value="Znf_Sec23_Sec24_sf"/>
</dbReference>
<dbReference type="SUPFAM" id="SSF53300">
    <property type="entry name" value="vWA-like"/>
    <property type="match status" value="1"/>
</dbReference>
<keyword evidence="1" id="KW-0472">Membrane</keyword>
<keyword evidence="6" id="KW-1185">Reference proteome</keyword>
<feature type="compositionally biased region" description="Pro residues" evidence="2">
    <location>
        <begin position="15"/>
        <end position="28"/>
    </location>
</feature>
<dbReference type="GO" id="GO:0005789">
    <property type="term" value="C:endoplasmic reticulum membrane"/>
    <property type="evidence" value="ECO:0007669"/>
    <property type="project" value="UniProtKB-SubCell"/>
</dbReference>
<dbReference type="GO" id="GO:0090110">
    <property type="term" value="P:COPII-coated vesicle cargo loading"/>
    <property type="evidence" value="ECO:0007669"/>
    <property type="project" value="TreeGrafter"/>
</dbReference>